<dbReference type="EMBL" id="CP002628">
    <property type="protein sequence ID" value="AEB06304.1"/>
    <property type="molecule type" value="Genomic_DNA"/>
</dbReference>
<dbReference type="InterPro" id="IPR006668">
    <property type="entry name" value="Mg_transptr_MgtE_intracell_dom"/>
</dbReference>
<dbReference type="SUPFAM" id="SSF158791">
    <property type="entry name" value="MgtE N-terminal domain-like"/>
    <property type="match status" value="1"/>
</dbReference>
<dbReference type="CDD" id="cd04606">
    <property type="entry name" value="CBS_pair_Mg_transporter"/>
    <property type="match status" value="1"/>
</dbReference>
<feature type="transmembrane region" description="Helical" evidence="2">
    <location>
        <begin position="548"/>
        <end position="574"/>
    </location>
</feature>
<feature type="transmembrane region" description="Helical" evidence="2">
    <location>
        <begin position="444"/>
        <end position="463"/>
    </location>
</feature>
<gene>
    <name evidence="4" type="ordered locus">Corgl_0177</name>
</gene>
<proteinExistence type="predicted"/>
<sequence>MKYFSEMIDLPVLDSHGENLGVLQDLGVAPAEVFPHVTSIVFHKVKEAAAVVCWEGCVDHVDAQGVHLAVTADEIRPAEREEAQVLLARDILNKQFVDTQAVKVARANDLKLSQSGPRQLRLLGAEIGVSGLLRALSPAVERIACRICSSVGKPLTERIVAWSYMDLLDRNIDEIRASVSHKTINELHPADIADIIEQVDPASGCAIFAQLDTAQAAETIAEIDDEDLLEELLKGVADGEISAMLAHMDPDDAAAFIGDLDQQRGDALLQLMDERDEHAIKRLLSYQENTAGRIMTSEFVALPGYAKVCDAFAAIRRLEEDFESIYYVYTVDEAGALTGVLSLRTLISAQESDRLQDLAFRDLVWVAPQLDQEDVADEMTKYNLVAVPVCDGDRRILGIVTVDDALDVIAEEHDEDLRIAGIGRGDNATGESTHMLVWFAQRQYWVLIWALASAAGAAALGALDADPALILYPMCAMPVALLASGGMVSFVKNYFLEHDDREGTQSAYGAFLLKTTVVGVVLAALVLACAYLVDDIALPDATQAERDLFLACFAAAAAVTLLSAVGAIGCLRLLRWRDEHDLNTSGTALGVISTLISAVLFTAISIAAVIAMA</sequence>
<feature type="domain" description="CBS" evidence="3">
    <location>
        <begin position="295"/>
        <end position="358"/>
    </location>
</feature>
<keyword evidence="2" id="KW-0812">Transmembrane</keyword>
<dbReference type="STRING" id="700015.Corgl_0177"/>
<organism evidence="4 5">
    <name type="scientific">Coriobacterium glomerans (strain ATCC 49209 / DSM 20642 / JCM 10262 / PW2)</name>
    <dbReference type="NCBI Taxonomy" id="700015"/>
    <lineage>
        <taxon>Bacteria</taxon>
        <taxon>Bacillati</taxon>
        <taxon>Actinomycetota</taxon>
        <taxon>Coriobacteriia</taxon>
        <taxon>Coriobacteriales</taxon>
        <taxon>Coriobacteriaceae</taxon>
        <taxon>Coriobacterium</taxon>
    </lineage>
</organism>
<dbReference type="HOGENOM" id="CLU_030870_1_0_11"/>
<dbReference type="AlphaFoldDB" id="F2NAB8"/>
<dbReference type="SMART" id="SM00116">
    <property type="entry name" value="CBS"/>
    <property type="match status" value="1"/>
</dbReference>
<feature type="transmembrane region" description="Helical" evidence="2">
    <location>
        <begin position="511"/>
        <end position="533"/>
    </location>
</feature>
<dbReference type="PANTHER" id="PTHR43773:SF1">
    <property type="entry name" value="MAGNESIUM TRANSPORTER MGTE"/>
    <property type="match status" value="1"/>
</dbReference>
<evidence type="ECO:0000259" key="3">
    <source>
        <dbReference type="PROSITE" id="PS51371"/>
    </source>
</evidence>
<dbReference type="Pfam" id="PF03448">
    <property type="entry name" value="MgtE_N"/>
    <property type="match status" value="1"/>
</dbReference>
<feature type="domain" description="CBS" evidence="3">
    <location>
        <begin position="359"/>
        <end position="415"/>
    </location>
</feature>
<dbReference type="GO" id="GO:0016020">
    <property type="term" value="C:membrane"/>
    <property type="evidence" value="ECO:0007669"/>
    <property type="project" value="InterPro"/>
</dbReference>
<name>F2NAB8_CORGP</name>
<evidence type="ECO:0000313" key="5">
    <source>
        <dbReference type="Proteomes" id="UP000006851"/>
    </source>
</evidence>
<dbReference type="InterPro" id="IPR038076">
    <property type="entry name" value="MgtE_N_sf"/>
</dbReference>
<accession>F2NAB8</accession>
<keyword evidence="5" id="KW-1185">Reference proteome</keyword>
<evidence type="ECO:0000313" key="4">
    <source>
        <dbReference type="EMBL" id="AEB06304.1"/>
    </source>
</evidence>
<evidence type="ECO:0000256" key="1">
    <source>
        <dbReference type="PROSITE-ProRule" id="PRU00703"/>
    </source>
</evidence>
<dbReference type="SMART" id="SM00924">
    <property type="entry name" value="MgtE_N"/>
    <property type="match status" value="1"/>
</dbReference>
<evidence type="ECO:0000256" key="2">
    <source>
        <dbReference type="SAM" id="Phobius"/>
    </source>
</evidence>
<dbReference type="OrthoDB" id="9764830at2"/>
<feature type="transmembrane region" description="Helical" evidence="2">
    <location>
        <begin position="586"/>
        <end position="612"/>
    </location>
</feature>
<reference evidence="5" key="1">
    <citation type="journal article" date="2013" name="Stand. Genomic Sci.">
        <title>Complete genome sequence of Coriobacterium glomerans type strain (PW2(T)) from the midgut of Pyrrhocoris apterus L. (red soldier bug).</title>
        <authorList>
            <person name="Stackebrandt E."/>
            <person name="Zeytun A."/>
            <person name="Lapidus A."/>
            <person name="Nolan M."/>
            <person name="Lucas S."/>
            <person name="Hammon N."/>
            <person name="Deshpande S."/>
            <person name="Cheng J.F."/>
            <person name="Tapia R."/>
            <person name="Goodwin L.A."/>
            <person name="Pitluck S."/>
            <person name="Liolios K."/>
            <person name="Pagani I."/>
            <person name="Ivanova N."/>
            <person name="Mavromatis K."/>
            <person name="Mikhailova N."/>
            <person name="Huntemann M."/>
            <person name="Pati A."/>
            <person name="Chen A."/>
            <person name="Palaniappan K."/>
            <person name="Chang Y.J."/>
            <person name="Land M."/>
            <person name="Hauser L."/>
            <person name="Rohde M."/>
            <person name="Pukall R."/>
            <person name="Goker M."/>
            <person name="Detter J.C."/>
            <person name="Woyke T."/>
            <person name="Bristow J."/>
            <person name="Eisen J.A."/>
            <person name="Markowitz V."/>
            <person name="Hugenholtz P."/>
            <person name="Kyrpides N.C."/>
            <person name="Klenk H.P."/>
        </authorList>
    </citation>
    <scope>NUCLEOTIDE SEQUENCE</scope>
    <source>
        <strain evidence="5">ATCC 49209 / DSM 20642 / JCM 10262 / PW2</strain>
    </source>
</reference>
<dbReference type="InterPro" id="IPR046342">
    <property type="entry name" value="CBS_dom_sf"/>
</dbReference>
<dbReference type="PROSITE" id="PS51371">
    <property type="entry name" value="CBS"/>
    <property type="match status" value="2"/>
</dbReference>
<dbReference type="InterPro" id="IPR006669">
    <property type="entry name" value="MgtE_transporter"/>
</dbReference>
<dbReference type="Pfam" id="PF00571">
    <property type="entry name" value="CBS"/>
    <property type="match status" value="2"/>
</dbReference>
<keyword evidence="2" id="KW-0472">Membrane</keyword>
<dbReference type="SUPFAM" id="SSF54631">
    <property type="entry name" value="CBS-domain pair"/>
    <property type="match status" value="1"/>
</dbReference>
<dbReference type="InterPro" id="IPR000644">
    <property type="entry name" value="CBS_dom"/>
</dbReference>
<dbReference type="Gene3D" id="3.10.580.10">
    <property type="entry name" value="CBS-domain"/>
    <property type="match status" value="1"/>
</dbReference>
<dbReference type="RefSeq" id="WP_013708047.1">
    <property type="nucleotide sequence ID" value="NC_015389.1"/>
</dbReference>
<feature type="transmembrane region" description="Helical" evidence="2">
    <location>
        <begin position="469"/>
        <end position="491"/>
    </location>
</feature>
<protein>
    <submittedName>
        <fullName evidence="4">MgtE intracellular region</fullName>
    </submittedName>
</protein>
<dbReference type="KEGG" id="cgo:Corgl_0177"/>
<dbReference type="Proteomes" id="UP000006851">
    <property type="component" value="Chromosome"/>
</dbReference>
<dbReference type="PANTHER" id="PTHR43773">
    <property type="entry name" value="MAGNESIUM TRANSPORTER MGTE"/>
    <property type="match status" value="1"/>
</dbReference>
<dbReference type="GO" id="GO:0015095">
    <property type="term" value="F:magnesium ion transmembrane transporter activity"/>
    <property type="evidence" value="ECO:0007669"/>
    <property type="project" value="InterPro"/>
</dbReference>
<dbReference type="Gene3D" id="1.25.60.10">
    <property type="entry name" value="MgtE N-terminal domain-like"/>
    <property type="match status" value="1"/>
</dbReference>
<keyword evidence="2" id="KW-1133">Transmembrane helix</keyword>
<keyword evidence="1" id="KW-0129">CBS domain</keyword>
<dbReference type="eggNOG" id="COG2239">
    <property type="taxonomic scope" value="Bacteria"/>
</dbReference>